<dbReference type="GO" id="GO:0005829">
    <property type="term" value="C:cytosol"/>
    <property type="evidence" value="ECO:0007669"/>
    <property type="project" value="TreeGrafter"/>
</dbReference>
<dbReference type="SMART" id="SM00028">
    <property type="entry name" value="TPR"/>
    <property type="match status" value="3"/>
</dbReference>
<dbReference type="SUPFAM" id="SSF48452">
    <property type="entry name" value="TPR-like"/>
    <property type="match status" value="1"/>
</dbReference>
<name>A0A0P4VVJ5_SCYOL</name>
<reference evidence="6" key="1">
    <citation type="submission" date="2015-09" db="EMBL/GenBank/DDBJ databases">
        <title>Scylla olivacea transcriptome.</title>
        <authorList>
            <person name="Ikhwanuddin M."/>
        </authorList>
    </citation>
    <scope>NUCLEOTIDE SEQUENCE</scope>
</reference>
<keyword evidence="1" id="KW-0677">Repeat</keyword>
<dbReference type="InterPro" id="IPR044059">
    <property type="entry name" value="Csn1/TTC4_wheel"/>
</dbReference>
<feature type="domain" description="Cns1/TTC4 wheel" evidence="5">
    <location>
        <begin position="340"/>
        <end position="451"/>
    </location>
</feature>
<dbReference type="GO" id="GO:0030544">
    <property type="term" value="F:Hsp70 protein binding"/>
    <property type="evidence" value="ECO:0007669"/>
    <property type="project" value="TreeGrafter"/>
</dbReference>
<dbReference type="Gene3D" id="1.25.40.10">
    <property type="entry name" value="Tetratricopeptide repeat domain"/>
    <property type="match status" value="1"/>
</dbReference>
<dbReference type="GO" id="GO:0051879">
    <property type="term" value="F:Hsp90 protein binding"/>
    <property type="evidence" value="ECO:0007669"/>
    <property type="project" value="InterPro"/>
</dbReference>
<evidence type="ECO:0000256" key="4">
    <source>
        <dbReference type="PROSITE-ProRule" id="PRU00339"/>
    </source>
</evidence>
<feature type="repeat" description="TPR" evidence="4">
    <location>
        <begin position="190"/>
        <end position="223"/>
    </location>
</feature>
<sequence>MRRCKDSPSRHKRKIITSTAARVTEEGCVVYSSFIPLTLYRLSVMTEEWKEKIIKEKLGGKRDWSEEERAALARSMDEELEKRLQGSGGGDGRPKDAWTEDNWKEQMAEHPLFAPYLQEEGAVEGEAPINPLSEGLAQLKFDPDHSSPQEVAQNYKDEGNLQFKYKKYRLAVANFSEGLKQQCPDKELNAQLYNNRAAAQCHLGNYRSTIKDCEKALELKPDYMKVITRAVDAAAKLKSWDEVFAWCDRGLQLDPSHTKLKASRLKAVKEKKIIQRDNRRKSQEILKKKNEEQSVVNVIKNRGIKLGTSHLKGSSTITLEDLETHHPAAHGSRVHLSSCAELVWPVMLLYPEYQESDFIQEFTESDYFSDHLEVIFGEGVPPAPWDTEQKYQYQNLKIFFEDKEKEKLCSVDPSWTLSQALSDPRYCVMGGTPSFIIVVNGSKFMKEFLSKYK</sequence>
<dbReference type="InterPro" id="IPR019734">
    <property type="entry name" value="TPR_rpt"/>
</dbReference>
<dbReference type="InterPro" id="IPR011990">
    <property type="entry name" value="TPR-like_helical_dom_sf"/>
</dbReference>
<evidence type="ECO:0000256" key="1">
    <source>
        <dbReference type="ARBA" id="ARBA00022737"/>
    </source>
</evidence>
<evidence type="ECO:0000259" key="5">
    <source>
        <dbReference type="Pfam" id="PF18972"/>
    </source>
</evidence>
<dbReference type="PANTHER" id="PTHR46035">
    <property type="entry name" value="TETRATRICOPEPTIDE REPEAT PROTEIN 4"/>
    <property type="match status" value="1"/>
</dbReference>
<dbReference type="AlphaFoldDB" id="A0A0P4VVJ5"/>
<proteinExistence type="inferred from homology"/>
<keyword evidence="2 4" id="KW-0802">TPR repeat</keyword>
<evidence type="ECO:0000256" key="2">
    <source>
        <dbReference type="ARBA" id="ARBA00022803"/>
    </source>
</evidence>
<comment type="similarity">
    <text evidence="3">Belongs to the TTC4 family.</text>
</comment>
<dbReference type="PROSITE" id="PS50005">
    <property type="entry name" value="TPR"/>
    <property type="match status" value="1"/>
</dbReference>
<evidence type="ECO:0000313" key="6">
    <source>
        <dbReference type="EMBL" id="JAI57747.1"/>
    </source>
</evidence>
<dbReference type="Pfam" id="PF18972">
    <property type="entry name" value="Wheel"/>
    <property type="match status" value="1"/>
</dbReference>
<accession>A0A0P4VVJ5</accession>
<protein>
    <recommendedName>
        <fullName evidence="5">Cns1/TTC4 wheel domain-containing protein</fullName>
    </recommendedName>
</protein>
<dbReference type="GO" id="GO:0005634">
    <property type="term" value="C:nucleus"/>
    <property type="evidence" value="ECO:0007669"/>
    <property type="project" value="TreeGrafter"/>
</dbReference>
<dbReference type="GO" id="GO:0006457">
    <property type="term" value="P:protein folding"/>
    <property type="evidence" value="ECO:0007669"/>
    <property type="project" value="TreeGrafter"/>
</dbReference>
<evidence type="ECO:0000256" key="3">
    <source>
        <dbReference type="ARBA" id="ARBA00023602"/>
    </source>
</evidence>
<dbReference type="Pfam" id="PF00515">
    <property type="entry name" value="TPR_1"/>
    <property type="match status" value="1"/>
</dbReference>
<organism evidence="6">
    <name type="scientific">Scylla olivacea</name>
    <name type="common">Orange mud crab</name>
    <name type="synonym">Cancer olivacea</name>
    <dbReference type="NCBI Taxonomy" id="85551"/>
    <lineage>
        <taxon>Eukaryota</taxon>
        <taxon>Metazoa</taxon>
        <taxon>Ecdysozoa</taxon>
        <taxon>Arthropoda</taxon>
        <taxon>Crustacea</taxon>
        <taxon>Multicrustacea</taxon>
        <taxon>Malacostraca</taxon>
        <taxon>Eumalacostraca</taxon>
        <taxon>Eucarida</taxon>
        <taxon>Decapoda</taxon>
        <taxon>Pleocyemata</taxon>
        <taxon>Brachyura</taxon>
        <taxon>Eubrachyura</taxon>
        <taxon>Portunoidea</taxon>
        <taxon>Portunidae</taxon>
        <taxon>Portuninae</taxon>
        <taxon>Scylla</taxon>
    </lineage>
</organism>
<dbReference type="EMBL" id="GDRN01105318">
    <property type="protein sequence ID" value="JAI57748.1"/>
    <property type="molecule type" value="Transcribed_RNA"/>
</dbReference>
<dbReference type="EMBL" id="GDRN01105315">
    <property type="protein sequence ID" value="JAI57749.1"/>
    <property type="molecule type" value="Transcribed_RNA"/>
</dbReference>
<dbReference type="PANTHER" id="PTHR46035:SF1">
    <property type="entry name" value="TETRATRICOPEPTIDE REPEAT PROTEIN 4"/>
    <property type="match status" value="1"/>
</dbReference>
<dbReference type="EMBL" id="GDRN01105319">
    <property type="protein sequence ID" value="JAI57747.1"/>
    <property type="molecule type" value="Transcribed_RNA"/>
</dbReference>
<dbReference type="CDD" id="cd21380">
    <property type="entry name" value="CTWD_Cns1"/>
    <property type="match status" value="1"/>
</dbReference>